<organism evidence="3 4">
    <name type="scientific">Aquisalinus luteolus</name>
    <dbReference type="NCBI Taxonomy" id="1566827"/>
    <lineage>
        <taxon>Bacteria</taxon>
        <taxon>Pseudomonadati</taxon>
        <taxon>Pseudomonadota</taxon>
        <taxon>Alphaproteobacteria</taxon>
        <taxon>Parvularculales</taxon>
        <taxon>Parvularculaceae</taxon>
        <taxon>Aquisalinus</taxon>
    </lineage>
</organism>
<dbReference type="InterPro" id="IPR013974">
    <property type="entry name" value="SAF"/>
</dbReference>
<accession>A0A8J3A171</accession>
<feature type="domain" description="SAF" evidence="2">
    <location>
        <begin position="30"/>
        <end position="101"/>
    </location>
</feature>
<reference evidence="3" key="2">
    <citation type="submission" date="2020-09" db="EMBL/GenBank/DDBJ databases">
        <authorList>
            <person name="Sun Q."/>
            <person name="Zhou Y."/>
        </authorList>
    </citation>
    <scope>NUCLEOTIDE SEQUENCE</scope>
    <source>
        <strain evidence="3">CGMCC 1.14984</strain>
    </source>
</reference>
<comment type="caution">
    <text evidence="3">The sequence shown here is derived from an EMBL/GenBank/DDBJ whole genome shotgun (WGS) entry which is preliminary data.</text>
</comment>
<proteinExistence type="predicted"/>
<reference evidence="3" key="1">
    <citation type="journal article" date="2014" name="Int. J. Syst. Evol. Microbiol.">
        <title>Complete genome sequence of Corynebacterium casei LMG S-19264T (=DSM 44701T), isolated from a smear-ripened cheese.</title>
        <authorList>
            <consortium name="US DOE Joint Genome Institute (JGI-PGF)"/>
            <person name="Walter F."/>
            <person name="Albersmeier A."/>
            <person name="Kalinowski J."/>
            <person name="Ruckert C."/>
        </authorList>
    </citation>
    <scope>NUCLEOTIDE SEQUENCE</scope>
    <source>
        <strain evidence="3">CGMCC 1.14984</strain>
    </source>
</reference>
<dbReference type="PANTHER" id="PTHR30536">
    <property type="entry name" value="ALTRONATE/GALACTARATE DEHYDRATASE"/>
    <property type="match status" value="1"/>
</dbReference>
<evidence type="ECO:0000259" key="2">
    <source>
        <dbReference type="SMART" id="SM00858"/>
    </source>
</evidence>
<evidence type="ECO:0000256" key="1">
    <source>
        <dbReference type="ARBA" id="ARBA00023239"/>
    </source>
</evidence>
<evidence type="ECO:0000313" key="3">
    <source>
        <dbReference type="EMBL" id="GGH92433.1"/>
    </source>
</evidence>
<dbReference type="Gene3D" id="2.30.130.110">
    <property type="match status" value="1"/>
</dbReference>
<gene>
    <name evidence="3" type="ORF">GCM10011355_01920</name>
</gene>
<keyword evidence="1" id="KW-0456">Lyase</keyword>
<dbReference type="InterPro" id="IPR044144">
    <property type="entry name" value="SAF_UxaA/GarD"/>
</dbReference>
<dbReference type="InterPro" id="IPR052172">
    <property type="entry name" value="UxaA_altronate/galactarate_dh"/>
</dbReference>
<dbReference type="EMBL" id="BMGZ01000001">
    <property type="protein sequence ID" value="GGH92433.1"/>
    <property type="molecule type" value="Genomic_DNA"/>
</dbReference>
<protein>
    <recommendedName>
        <fullName evidence="2">SAF domain-containing protein</fullName>
    </recommendedName>
</protein>
<dbReference type="CDD" id="cd11613">
    <property type="entry name" value="SAF_AH_GD"/>
    <property type="match status" value="1"/>
</dbReference>
<dbReference type="GO" id="GO:0019698">
    <property type="term" value="P:D-galacturonate catabolic process"/>
    <property type="evidence" value="ECO:0007669"/>
    <property type="project" value="TreeGrafter"/>
</dbReference>
<dbReference type="GO" id="GO:0016829">
    <property type="term" value="F:lyase activity"/>
    <property type="evidence" value="ECO:0007669"/>
    <property type="project" value="UniProtKB-KW"/>
</dbReference>
<name>A0A8J3A171_9PROT</name>
<evidence type="ECO:0000313" key="4">
    <source>
        <dbReference type="Proteomes" id="UP000621856"/>
    </source>
</evidence>
<dbReference type="Proteomes" id="UP000621856">
    <property type="component" value="Unassembled WGS sequence"/>
</dbReference>
<dbReference type="RefSeq" id="WP_205967327.1">
    <property type="nucleotide sequence ID" value="NZ_BMGZ01000001.1"/>
</dbReference>
<sequence>MSALTQAKDDESRAMADSTQINCVHLHDADNILVCTRHIRSGETIRYLAGSMAALEDVSIGHKIALADLGTGDKVYRYGAPIGSMTQPVSRGGHVHIHNLKSDYIGIHDRQGKKNS</sequence>
<dbReference type="AlphaFoldDB" id="A0A8J3A171"/>
<dbReference type="PANTHER" id="PTHR30536:SF5">
    <property type="entry name" value="ALTRONATE DEHYDRATASE"/>
    <property type="match status" value="1"/>
</dbReference>
<dbReference type="SMART" id="SM00858">
    <property type="entry name" value="SAF"/>
    <property type="match status" value="1"/>
</dbReference>